<dbReference type="GO" id="GO:0048039">
    <property type="term" value="F:ubiquinone binding"/>
    <property type="evidence" value="ECO:0007669"/>
    <property type="project" value="InterPro"/>
</dbReference>
<comment type="function">
    <text evidence="3">Required for the function of coenzyme Q in the respiratory chain. May serve as a chaperone or may be involved in the transport of Q6 from its site of synthesis to the catalytic sites of the respiratory complexes.</text>
</comment>
<protein>
    <recommendedName>
        <fullName evidence="4">Coenzyme Q-binding protein COQ10 START domain-containing protein</fullName>
    </recommendedName>
</protein>
<proteinExistence type="inferred from homology"/>
<evidence type="ECO:0000313" key="5">
    <source>
        <dbReference type="EMBL" id="KAF2324378.1"/>
    </source>
</evidence>
<dbReference type="CDD" id="cd07813">
    <property type="entry name" value="COQ10p_like"/>
    <property type="match status" value="1"/>
</dbReference>
<dbReference type="InterPro" id="IPR023393">
    <property type="entry name" value="START-like_dom_sf"/>
</dbReference>
<dbReference type="Pfam" id="PF03364">
    <property type="entry name" value="Polyketide_cyc"/>
    <property type="match status" value="1"/>
</dbReference>
<dbReference type="EMBL" id="JAAGAX010000001">
    <property type="protein sequence ID" value="KAF2324378.1"/>
    <property type="molecule type" value="Genomic_DNA"/>
</dbReference>
<dbReference type="GO" id="GO:0045333">
    <property type="term" value="P:cellular respiration"/>
    <property type="evidence" value="ECO:0007669"/>
    <property type="project" value="InterPro"/>
</dbReference>
<comment type="similarity">
    <text evidence="1">Belongs to the COQ10 family.</text>
</comment>
<gene>
    <name evidence="5" type="ORF">GH714_013286</name>
</gene>
<dbReference type="InterPro" id="IPR005031">
    <property type="entry name" value="COQ10_START"/>
</dbReference>
<dbReference type="InterPro" id="IPR044996">
    <property type="entry name" value="COQ10-like"/>
</dbReference>
<sequence>MSTSKAVRSLITSRNGAKYLIRSPKDYNSKFDQIRCYNSIVGISTPSVGGVIDRKTDFSFTLGSLYNKTTASQKTVSWLRRRGGRYSPEQLFDVVAAVDLYHGFVPWCQRSEILRRHPDGSFDAELEIGFKYLVESYVSHVELNRPKSIKTTVSESTLFDHLINIWEFNPGPVPGTCDLFFLVDFKFQSPLYRQVLFIFPFQFFFIHYSLSIWFDLLDHDEIVNANYLIGVTRRDDIEEPSNFEGEIIPIARGQGLKKRKINGIKEETAQTRKRLGKLDTIEGLLTSLVKDKSTDRDMDIATATHISFSLQGEASTN</sequence>
<dbReference type="AlphaFoldDB" id="A0A6A6NGV8"/>
<dbReference type="SUPFAM" id="SSF55961">
    <property type="entry name" value="Bet v1-like"/>
    <property type="match status" value="1"/>
</dbReference>
<reference evidence="5 6" key="1">
    <citation type="journal article" date="2020" name="Mol. Plant">
        <title>The Chromosome-Based Rubber Tree Genome Provides New Insights into Spurge Genome Evolution and Rubber Biosynthesis.</title>
        <authorList>
            <person name="Liu J."/>
            <person name="Shi C."/>
            <person name="Shi C.C."/>
            <person name="Li W."/>
            <person name="Zhang Q.J."/>
            <person name="Zhang Y."/>
            <person name="Li K."/>
            <person name="Lu H.F."/>
            <person name="Shi C."/>
            <person name="Zhu S.T."/>
            <person name="Xiao Z.Y."/>
            <person name="Nan H."/>
            <person name="Yue Y."/>
            <person name="Zhu X.G."/>
            <person name="Wu Y."/>
            <person name="Hong X.N."/>
            <person name="Fan G.Y."/>
            <person name="Tong Y."/>
            <person name="Zhang D."/>
            <person name="Mao C.L."/>
            <person name="Liu Y.L."/>
            <person name="Hao S.J."/>
            <person name="Liu W.Q."/>
            <person name="Lv M.Q."/>
            <person name="Zhang H.B."/>
            <person name="Liu Y."/>
            <person name="Hu-Tang G.R."/>
            <person name="Wang J.P."/>
            <person name="Wang J.H."/>
            <person name="Sun Y.H."/>
            <person name="Ni S.B."/>
            <person name="Chen W.B."/>
            <person name="Zhang X.C."/>
            <person name="Jiao Y.N."/>
            <person name="Eichler E.E."/>
            <person name="Li G.H."/>
            <person name="Liu X."/>
            <person name="Gao L.Z."/>
        </authorList>
    </citation>
    <scope>NUCLEOTIDE SEQUENCE [LARGE SCALE GENOMIC DNA]</scope>
    <source>
        <strain evidence="6">cv. GT1</strain>
        <tissue evidence="5">Leaf</tissue>
    </source>
</reference>
<organism evidence="5 6">
    <name type="scientific">Hevea brasiliensis</name>
    <name type="common">Para rubber tree</name>
    <name type="synonym">Siphonia brasiliensis</name>
    <dbReference type="NCBI Taxonomy" id="3981"/>
    <lineage>
        <taxon>Eukaryota</taxon>
        <taxon>Viridiplantae</taxon>
        <taxon>Streptophyta</taxon>
        <taxon>Embryophyta</taxon>
        <taxon>Tracheophyta</taxon>
        <taxon>Spermatophyta</taxon>
        <taxon>Magnoliopsida</taxon>
        <taxon>eudicotyledons</taxon>
        <taxon>Gunneridae</taxon>
        <taxon>Pentapetalae</taxon>
        <taxon>rosids</taxon>
        <taxon>fabids</taxon>
        <taxon>Malpighiales</taxon>
        <taxon>Euphorbiaceae</taxon>
        <taxon>Crotonoideae</taxon>
        <taxon>Micrandreae</taxon>
        <taxon>Hevea</taxon>
    </lineage>
</organism>
<dbReference type="PANTHER" id="PTHR12901">
    <property type="entry name" value="SPERM PROTEIN HOMOLOG"/>
    <property type="match status" value="1"/>
</dbReference>
<accession>A0A6A6NGV8</accession>
<evidence type="ECO:0000256" key="2">
    <source>
        <dbReference type="ARBA" id="ARBA00011814"/>
    </source>
</evidence>
<feature type="domain" description="Coenzyme Q-binding protein COQ10 START" evidence="4">
    <location>
        <begin position="86"/>
        <end position="198"/>
    </location>
</feature>
<keyword evidence="6" id="KW-1185">Reference proteome</keyword>
<dbReference type="GO" id="GO:0005739">
    <property type="term" value="C:mitochondrion"/>
    <property type="evidence" value="ECO:0007669"/>
    <property type="project" value="TreeGrafter"/>
</dbReference>
<evidence type="ECO:0000256" key="1">
    <source>
        <dbReference type="ARBA" id="ARBA00006885"/>
    </source>
</evidence>
<dbReference type="PANTHER" id="PTHR12901:SF10">
    <property type="entry name" value="COENZYME Q-BINDING PROTEIN COQ10, MITOCHONDRIAL"/>
    <property type="match status" value="1"/>
</dbReference>
<evidence type="ECO:0000256" key="3">
    <source>
        <dbReference type="ARBA" id="ARBA00024947"/>
    </source>
</evidence>
<evidence type="ECO:0000313" key="6">
    <source>
        <dbReference type="Proteomes" id="UP000467840"/>
    </source>
</evidence>
<dbReference type="Proteomes" id="UP000467840">
    <property type="component" value="Chromosome 5"/>
</dbReference>
<name>A0A6A6NGV8_HEVBR</name>
<evidence type="ECO:0000259" key="4">
    <source>
        <dbReference type="Pfam" id="PF03364"/>
    </source>
</evidence>
<comment type="caution">
    <text evidence="5">The sequence shown here is derived from an EMBL/GenBank/DDBJ whole genome shotgun (WGS) entry which is preliminary data.</text>
</comment>
<dbReference type="Gene3D" id="3.30.530.20">
    <property type="match status" value="1"/>
</dbReference>
<comment type="subunit">
    <text evidence="2">Interacts with coenzyme Q.</text>
</comment>